<evidence type="ECO:0000313" key="1">
    <source>
        <dbReference type="EMBL" id="QVL35742.1"/>
    </source>
</evidence>
<keyword evidence="2" id="KW-1185">Reference proteome</keyword>
<dbReference type="Proteomes" id="UP000682204">
    <property type="component" value="Chromosome"/>
</dbReference>
<name>A0ACD1DUB6_9BACT</name>
<proteinExistence type="predicted"/>
<reference evidence="1" key="1">
    <citation type="submission" date="2021-05" db="EMBL/GenBank/DDBJ databases">
        <title>An isolated secondary fermenter in methanogenic hydrocarbon-degrading communities.</title>
        <authorList>
            <person name="Liu Y.-F."/>
            <person name="Liu Z.-l."/>
        </authorList>
    </citation>
    <scope>NUCLEOTIDE SEQUENCE</scope>
    <source>
        <strain evidence="1">L-13</strain>
    </source>
</reference>
<organism evidence="1 2">
    <name type="scientific">Aminirod propionatiphilus</name>
    <dbReference type="NCBI Taxonomy" id="3415223"/>
    <lineage>
        <taxon>Bacteria</taxon>
        <taxon>Thermotogati</taxon>
        <taxon>Synergistota</taxon>
        <taxon>Synergistia</taxon>
        <taxon>Synergistales</taxon>
        <taxon>Aminiphilaceae</taxon>
        <taxon>Aminirod</taxon>
    </lineage>
</organism>
<gene>
    <name evidence="1" type="ORF">KIH16_11340</name>
</gene>
<protein>
    <submittedName>
        <fullName evidence="1">Uncharacterized protein</fullName>
    </submittedName>
</protein>
<evidence type="ECO:0000313" key="2">
    <source>
        <dbReference type="Proteomes" id="UP000682204"/>
    </source>
</evidence>
<dbReference type="EMBL" id="CP074691">
    <property type="protein sequence ID" value="QVL35742.1"/>
    <property type="molecule type" value="Genomic_DNA"/>
</dbReference>
<sequence>MKKSTSINVLFISNGIWEYDGRMRELTKVADALGDAKYITRAGKNITTTHTNHISIIGKSYLFYIIKTIIEGIKTASVDVLFVDNRKAIIPSLFLIFIKKRCKVIYDCRELYLCKEVGHLTGKIGCFFESIMLKKVDVVLCANNERAKLMNKLYQLKGELVVYQNIRKLNSDVISDHKEFERKYSHIFDKKTIKLISTSGFLISRRTDILIKAIAMLGNNCDLLLVGGGTEKDKKEIERLIIDLNVNNVHLVNKVKESELKFLVSRSDIGIVSYGSNDLNNKYCASGKIFEFIFEGLPVVTTENRPLSCFVIKNKIGVSDNLYFNGICEVMKNYNYYKDKVNVLASQISPENNIHEVAKQIVFKLKKS</sequence>
<accession>A0ACD1DUB6</accession>